<keyword evidence="3" id="KW-1185">Reference proteome</keyword>
<evidence type="ECO:0000259" key="1">
    <source>
        <dbReference type="Pfam" id="PF13480"/>
    </source>
</evidence>
<sequence length="303" mass="35233">MNQDGYRLLITKKPEFKPEYLFDTHSTEFSDEYLIYQWVKKQKIRASVVFRLDDSQVAISLPRAPFGGIKTQGRLHSEGVDQFISEVVLDLRNRGASKIVITQRPKPYEDFAELIQYLLYKHGFRVDRILNHQFFIGKKKIKHWIKEEGGRFEKKRKEQGIEVDKGPIRNFQFVSKISEWNSLRGYADNLDQNSIVQQVSLFPDRYFELSLRKDGAIIAAALLVGLTLDSLYYYKSGIDPKTDFKQLGDILLHQLFLMAADLKVNFIDLGSSDLDTGANHQLIFFKSRFTNDQYNKISWSLNC</sequence>
<dbReference type="InterPro" id="IPR038740">
    <property type="entry name" value="BioF2-like_GNAT_dom"/>
</dbReference>
<dbReference type="SUPFAM" id="SSF55729">
    <property type="entry name" value="Acyl-CoA N-acyltransferases (Nat)"/>
    <property type="match status" value="1"/>
</dbReference>
<dbReference type="Gene3D" id="3.40.630.30">
    <property type="match status" value="1"/>
</dbReference>
<feature type="domain" description="BioF2-like acetyltransferase" evidence="1">
    <location>
        <begin position="211"/>
        <end position="273"/>
    </location>
</feature>
<organism evidence="2 3">
    <name type="scientific">Algoriphagus namhaensis</name>
    <dbReference type="NCBI Taxonomy" id="915353"/>
    <lineage>
        <taxon>Bacteria</taxon>
        <taxon>Pseudomonadati</taxon>
        <taxon>Bacteroidota</taxon>
        <taxon>Cytophagia</taxon>
        <taxon>Cytophagales</taxon>
        <taxon>Cyclobacteriaceae</taxon>
        <taxon>Algoriphagus</taxon>
    </lineage>
</organism>
<proteinExistence type="predicted"/>
<dbReference type="Pfam" id="PF13480">
    <property type="entry name" value="Acetyltransf_6"/>
    <property type="match status" value="1"/>
</dbReference>
<dbReference type="EMBL" id="JBHRZS010000007">
    <property type="protein sequence ID" value="MFC3880416.1"/>
    <property type="molecule type" value="Genomic_DNA"/>
</dbReference>
<gene>
    <name evidence="2" type="ORF">ACFOSV_09530</name>
</gene>
<keyword evidence="2" id="KW-0012">Acyltransferase</keyword>
<protein>
    <submittedName>
        <fullName evidence="2">GNAT family N-acetyltransferase</fullName>
        <ecNumber evidence="2">2.3.1.-</ecNumber>
    </submittedName>
</protein>
<name>A0ABV8AU07_9BACT</name>
<comment type="caution">
    <text evidence="2">The sequence shown here is derived from an EMBL/GenBank/DDBJ whole genome shotgun (WGS) entry which is preliminary data.</text>
</comment>
<dbReference type="GO" id="GO:0016746">
    <property type="term" value="F:acyltransferase activity"/>
    <property type="evidence" value="ECO:0007669"/>
    <property type="project" value="UniProtKB-KW"/>
</dbReference>
<dbReference type="InterPro" id="IPR016181">
    <property type="entry name" value="Acyl_CoA_acyltransferase"/>
</dbReference>
<dbReference type="Proteomes" id="UP001595805">
    <property type="component" value="Unassembled WGS sequence"/>
</dbReference>
<keyword evidence="2" id="KW-0808">Transferase</keyword>
<dbReference type="RefSeq" id="WP_377905775.1">
    <property type="nucleotide sequence ID" value="NZ_JBHRZS010000007.1"/>
</dbReference>
<evidence type="ECO:0000313" key="3">
    <source>
        <dbReference type="Proteomes" id="UP001595805"/>
    </source>
</evidence>
<dbReference type="EC" id="2.3.1.-" evidence="2"/>
<evidence type="ECO:0000313" key="2">
    <source>
        <dbReference type="EMBL" id="MFC3880416.1"/>
    </source>
</evidence>
<reference evidence="3" key="1">
    <citation type="journal article" date="2019" name="Int. J. Syst. Evol. Microbiol.">
        <title>The Global Catalogue of Microorganisms (GCM) 10K type strain sequencing project: providing services to taxonomists for standard genome sequencing and annotation.</title>
        <authorList>
            <consortium name="The Broad Institute Genomics Platform"/>
            <consortium name="The Broad Institute Genome Sequencing Center for Infectious Disease"/>
            <person name="Wu L."/>
            <person name="Ma J."/>
        </authorList>
    </citation>
    <scope>NUCLEOTIDE SEQUENCE [LARGE SCALE GENOMIC DNA]</scope>
    <source>
        <strain evidence="3">CCUG 60523</strain>
    </source>
</reference>
<accession>A0ABV8AU07</accession>